<dbReference type="Proteomes" id="UP000751518">
    <property type="component" value="Unassembled WGS sequence"/>
</dbReference>
<reference evidence="2" key="1">
    <citation type="submission" date="2020-04" db="EMBL/GenBank/DDBJ databases">
        <authorList>
            <person name="Zhang T."/>
        </authorList>
    </citation>
    <scope>NUCLEOTIDE SEQUENCE</scope>
    <source>
        <strain evidence="2">HKST-UBA03</strain>
    </source>
</reference>
<dbReference type="EMBL" id="JAGQKZ010000013">
    <property type="protein sequence ID" value="MCA9391986.1"/>
    <property type="molecule type" value="Genomic_DNA"/>
</dbReference>
<dbReference type="Gene3D" id="3.40.30.10">
    <property type="entry name" value="Glutaredoxin"/>
    <property type="match status" value="1"/>
</dbReference>
<dbReference type="InterPro" id="IPR036249">
    <property type="entry name" value="Thioredoxin-like_sf"/>
</dbReference>
<organism evidence="2 3">
    <name type="scientific">candidate division WWE3 bacterium</name>
    <dbReference type="NCBI Taxonomy" id="2053526"/>
    <lineage>
        <taxon>Bacteria</taxon>
        <taxon>Katanobacteria</taxon>
    </lineage>
</organism>
<protein>
    <submittedName>
        <fullName evidence="2">Glutaredoxin family protein</fullName>
    </submittedName>
</protein>
<dbReference type="AlphaFoldDB" id="A0A955LLD0"/>
<proteinExistence type="predicted"/>
<name>A0A955LLD0_UNCKA</name>
<reference evidence="2" key="2">
    <citation type="journal article" date="2021" name="Microbiome">
        <title>Successional dynamics and alternative stable states in a saline activated sludge microbial community over 9 years.</title>
        <authorList>
            <person name="Wang Y."/>
            <person name="Ye J."/>
            <person name="Ju F."/>
            <person name="Liu L."/>
            <person name="Boyd J.A."/>
            <person name="Deng Y."/>
            <person name="Parks D.H."/>
            <person name="Jiang X."/>
            <person name="Yin X."/>
            <person name="Woodcroft B.J."/>
            <person name="Tyson G.W."/>
            <person name="Hugenholtz P."/>
            <person name="Polz M.F."/>
            <person name="Zhang T."/>
        </authorList>
    </citation>
    <scope>NUCLEOTIDE SEQUENCE</scope>
    <source>
        <strain evidence="2">HKST-UBA03</strain>
    </source>
</reference>
<sequence>MCYDNSWEHDMSVTVYATHSCQYCKLEKSYLDENSIDYEVIFADDTRDNALKLYEESGQLGVPFTIIESADGKKHKVLGFDKARLAKLLGLE</sequence>
<evidence type="ECO:0000259" key="1">
    <source>
        <dbReference type="Pfam" id="PF00462"/>
    </source>
</evidence>
<gene>
    <name evidence="2" type="ORF">KC614_02165</name>
</gene>
<comment type="caution">
    <text evidence="2">The sequence shown here is derived from an EMBL/GenBank/DDBJ whole genome shotgun (WGS) entry which is preliminary data.</text>
</comment>
<dbReference type="SUPFAM" id="SSF52833">
    <property type="entry name" value="Thioredoxin-like"/>
    <property type="match status" value="1"/>
</dbReference>
<accession>A0A955LLD0</accession>
<dbReference type="Pfam" id="PF00462">
    <property type="entry name" value="Glutaredoxin"/>
    <property type="match status" value="1"/>
</dbReference>
<evidence type="ECO:0000313" key="2">
    <source>
        <dbReference type="EMBL" id="MCA9391986.1"/>
    </source>
</evidence>
<evidence type="ECO:0000313" key="3">
    <source>
        <dbReference type="Proteomes" id="UP000751518"/>
    </source>
</evidence>
<dbReference type="CDD" id="cd02976">
    <property type="entry name" value="NrdH"/>
    <property type="match status" value="1"/>
</dbReference>
<dbReference type="InterPro" id="IPR002109">
    <property type="entry name" value="Glutaredoxin"/>
</dbReference>
<feature type="domain" description="Glutaredoxin" evidence="1">
    <location>
        <begin position="13"/>
        <end position="64"/>
    </location>
</feature>